<evidence type="ECO:0000259" key="1">
    <source>
        <dbReference type="Pfam" id="PF13358"/>
    </source>
</evidence>
<dbReference type="Pfam" id="PF13358">
    <property type="entry name" value="DDE_3"/>
    <property type="match status" value="1"/>
</dbReference>
<organism evidence="2 3">
    <name type="scientific">Cronartium quercuum f. sp. fusiforme G11</name>
    <dbReference type="NCBI Taxonomy" id="708437"/>
    <lineage>
        <taxon>Eukaryota</taxon>
        <taxon>Fungi</taxon>
        <taxon>Dikarya</taxon>
        <taxon>Basidiomycota</taxon>
        <taxon>Pucciniomycotina</taxon>
        <taxon>Pucciniomycetes</taxon>
        <taxon>Pucciniales</taxon>
        <taxon>Coleosporiaceae</taxon>
        <taxon>Cronartium</taxon>
    </lineage>
</organism>
<feature type="non-terminal residue" evidence="2">
    <location>
        <position position="75"/>
    </location>
</feature>
<proteinExistence type="predicted"/>
<gene>
    <name evidence="2" type="ORF">CROQUDRAFT_10763</name>
</gene>
<keyword evidence="3" id="KW-1185">Reference proteome</keyword>
<dbReference type="InterPro" id="IPR038717">
    <property type="entry name" value="Tc1-like_DDE_dom"/>
</dbReference>
<dbReference type="OrthoDB" id="2142724at2759"/>
<dbReference type="PANTHER" id="PTHR46564">
    <property type="entry name" value="TRANSPOSASE"/>
    <property type="match status" value="1"/>
</dbReference>
<name>A0A9P6N9F5_9BASI</name>
<sequence length="75" mass="8495">TNSSQYSMLLEILINDSVAVHVQERAVKQQDFEAFLKHDLLPMMNPWPASKSLLVMDNAPIHHNGHIEDLCKARG</sequence>
<dbReference type="PANTHER" id="PTHR46564:SF1">
    <property type="entry name" value="TRANSPOSASE"/>
    <property type="match status" value="1"/>
</dbReference>
<dbReference type="AlphaFoldDB" id="A0A9P6N9F5"/>
<dbReference type="Gene3D" id="3.30.420.10">
    <property type="entry name" value="Ribonuclease H-like superfamily/Ribonuclease H"/>
    <property type="match status" value="1"/>
</dbReference>
<protein>
    <recommendedName>
        <fullName evidence="1">Tc1-like transposase DDE domain-containing protein</fullName>
    </recommendedName>
</protein>
<dbReference type="Proteomes" id="UP000886653">
    <property type="component" value="Unassembled WGS sequence"/>
</dbReference>
<reference evidence="2" key="1">
    <citation type="submission" date="2013-11" db="EMBL/GenBank/DDBJ databases">
        <title>Genome sequence of the fusiform rust pathogen reveals effectors for host alternation and coevolution with pine.</title>
        <authorList>
            <consortium name="DOE Joint Genome Institute"/>
            <person name="Smith K."/>
            <person name="Pendleton A."/>
            <person name="Kubisiak T."/>
            <person name="Anderson C."/>
            <person name="Salamov A."/>
            <person name="Aerts A."/>
            <person name="Riley R."/>
            <person name="Clum A."/>
            <person name="Lindquist E."/>
            <person name="Ence D."/>
            <person name="Campbell M."/>
            <person name="Kronenberg Z."/>
            <person name="Feau N."/>
            <person name="Dhillon B."/>
            <person name="Hamelin R."/>
            <person name="Burleigh J."/>
            <person name="Smith J."/>
            <person name="Yandell M."/>
            <person name="Nelson C."/>
            <person name="Grigoriev I."/>
            <person name="Davis J."/>
        </authorList>
    </citation>
    <scope>NUCLEOTIDE SEQUENCE</scope>
    <source>
        <strain evidence="2">G11</strain>
    </source>
</reference>
<accession>A0A9P6N9F5</accession>
<dbReference type="EMBL" id="MU167509">
    <property type="protein sequence ID" value="KAG0139878.1"/>
    <property type="molecule type" value="Genomic_DNA"/>
</dbReference>
<feature type="domain" description="Tc1-like transposase DDE" evidence="1">
    <location>
        <begin position="5"/>
        <end position="73"/>
    </location>
</feature>
<comment type="caution">
    <text evidence="2">The sequence shown here is derived from an EMBL/GenBank/DDBJ whole genome shotgun (WGS) entry which is preliminary data.</text>
</comment>
<dbReference type="InterPro" id="IPR036397">
    <property type="entry name" value="RNaseH_sf"/>
</dbReference>
<dbReference type="GO" id="GO:0003676">
    <property type="term" value="F:nucleic acid binding"/>
    <property type="evidence" value="ECO:0007669"/>
    <property type="project" value="InterPro"/>
</dbReference>
<evidence type="ECO:0000313" key="3">
    <source>
        <dbReference type="Proteomes" id="UP000886653"/>
    </source>
</evidence>
<evidence type="ECO:0000313" key="2">
    <source>
        <dbReference type="EMBL" id="KAG0139878.1"/>
    </source>
</evidence>
<feature type="non-terminal residue" evidence="2">
    <location>
        <position position="1"/>
    </location>
</feature>